<proteinExistence type="predicted"/>
<evidence type="ECO:0000259" key="1">
    <source>
        <dbReference type="Pfam" id="PF13393"/>
    </source>
</evidence>
<dbReference type="Gene3D" id="3.30.930.10">
    <property type="entry name" value="Bira Bifunctional Protein, Domain 2"/>
    <property type="match status" value="1"/>
</dbReference>
<protein>
    <submittedName>
        <fullName evidence="2">ATP phosphoribosyltransferase regulatory subunit</fullName>
    </submittedName>
</protein>
<gene>
    <name evidence="2" type="ORF">QE109_08625</name>
</gene>
<name>A0ABT6NCR3_9FIRM</name>
<evidence type="ECO:0000313" key="3">
    <source>
        <dbReference type="Proteomes" id="UP001158045"/>
    </source>
</evidence>
<dbReference type="InterPro" id="IPR045864">
    <property type="entry name" value="aa-tRNA-synth_II/BPL/LPL"/>
</dbReference>
<feature type="domain" description="Class II Histidinyl-tRNA synthetase (HisRS)-like catalytic core" evidence="1">
    <location>
        <begin position="51"/>
        <end position="297"/>
    </location>
</feature>
<keyword evidence="2" id="KW-0328">Glycosyltransferase</keyword>
<organism evidence="2 3">
    <name type="scientific">Fusibacter bizertensis</name>
    <dbReference type="NCBI Taxonomy" id="1488331"/>
    <lineage>
        <taxon>Bacteria</taxon>
        <taxon>Bacillati</taxon>
        <taxon>Bacillota</taxon>
        <taxon>Clostridia</taxon>
        <taxon>Eubacteriales</taxon>
        <taxon>Eubacteriales Family XII. Incertae Sedis</taxon>
        <taxon>Fusibacter</taxon>
    </lineage>
</organism>
<reference evidence="2 3" key="1">
    <citation type="submission" date="2023-04" db="EMBL/GenBank/DDBJ databases">
        <title>Fusibacter bizertensis strain WBS, isolated from littoral bottom sediments of the Arctic seas - biochemical and genomic analysis.</title>
        <authorList>
            <person name="Brioukhanov A.L."/>
        </authorList>
    </citation>
    <scope>NUCLEOTIDE SEQUENCE [LARGE SCALE GENOMIC DNA]</scope>
    <source>
        <strain evidence="2 3">WBS</strain>
    </source>
</reference>
<dbReference type="InterPro" id="IPR041715">
    <property type="entry name" value="HisRS-like_core"/>
</dbReference>
<dbReference type="GO" id="GO:0016757">
    <property type="term" value="F:glycosyltransferase activity"/>
    <property type="evidence" value="ECO:0007669"/>
    <property type="project" value="UniProtKB-KW"/>
</dbReference>
<accession>A0ABT6NCR3</accession>
<evidence type="ECO:0000313" key="2">
    <source>
        <dbReference type="EMBL" id="MDH8678209.1"/>
    </source>
</evidence>
<keyword evidence="3" id="KW-1185">Reference proteome</keyword>
<dbReference type="EMBL" id="JARYZI010000005">
    <property type="protein sequence ID" value="MDH8678209.1"/>
    <property type="molecule type" value="Genomic_DNA"/>
</dbReference>
<comment type="caution">
    <text evidence="2">The sequence shown here is derived from an EMBL/GenBank/DDBJ whole genome shotgun (WGS) entry which is preliminary data.</text>
</comment>
<dbReference type="RefSeq" id="WP_281094049.1">
    <property type="nucleotide sequence ID" value="NZ_JARYZI010000005.1"/>
</dbReference>
<dbReference type="Proteomes" id="UP001158045">
    <property type="component" value="Unassembled WGS sequence"/>
</dbReference>
<dbReference type="Pfam" id="PF13393">
    <property type="entry name" value="tRNA-synt_His"/>
    <property type="match status" value="1"/>
</dbReference>
<sequence>MKNKGKQERNLSENRGLAFESVIQELRKENLVQLFTPTVIDFSLYEKYVHVAHQNQIVKLSAPNGIVKALRYDSTISMIASNQVHSDDKFFYIEPQFAYDFDNLKIMETTQLGVEFIEGQSDHISSFEKCILLAKSLADLLCTGEYQIEVSHTDLVDTLTRDIELDLKSTNDLKHYISRKNERKVLDVLEKNQVDPLIQNRLLELSRIRASVTELTSNENSFDFPNEINEWLSKMMTLNLNINQPLVIDFTSSYRLTYYKGNVFKVYDMTSHKEIISGGEYCFKAYGVRGCGFSIKL</sequence>
<keyword evidence="2" id="KW-0808">Transferase</keyword>
<dbReference type="SUPFAM" id="SSF55681">
    <property type="entry name" value="Class II aaRS and biotin synthetases"/>
    <property type="match status" value="1"/>
</dbReference>